<dbReference type="KEGG" id="mbe:MBM_06110"/>
<name>K1WSS1_MARBU</name>
<evidence type="ECO:0000313" key="3">
    <source>
        <dbReference type="Proteomes" id="UP000006753"/>
    </source>
</evidence>
<sequence>MPPPRTAAWRSNLVALSQRFNVSTFSMSRPTVILCVAVPAAAGIWMRTGVLVTLESVGTYLYFVAYGDEIHVTIPRDLRQTLPTTPDVILDLPRSEKAFDVPGILDRIHPHDVNNMKVGLLGDLEILLMGCDDGDVIAYYTHQIEREARTAAESTSKLAHFSEVKPFFHENVGISAWGLAIHQTSRLIAAGTNFREVVVFKPGISARYAGDGQRYFNDHDESLFMVPISSNNYLQVSSVVFTPGYDGKAHPLERLNCKVTLALGIRGHNVPSIDFLDDEKGEAYAVLAVDITGRMWSLDLSNSGALESPPIHESREDREDSDDDEMDVRGWGVIAIPVDAFKLVGTPQEALGQKIESALSIPSAFFKSKNISQCLEITSSVNDVRDVSLIHPPPEPSPFSYGNLSSTLELENSDAEDNQLSEANKIILDKKRDHVLRLLKDYRSNKHMLRKPRLPFLTENNWVKSMVRILESDNWSYDVGVQNWVTETDLLVNLQWNGARGEAKALQYLLMLPTEVRYRFQTWNEILDASLRHTIPGPLPSILPLVNQSRKVMRAQDSRTAIVRMNNYDVELLPPDPDMLSTICRSFARQRFGNRLTERLLDPYDRLNMFSVIPELSLLVVASQKGRVGLFTLTRLEESFCQKISSVLTFRLDRILPLSIHEREFRPFKQLLGIAVAPLQGRGANGEAQRKIWRLILHYMDHSVLSYELQRDDGDGLEVL</sequence>
<dbReference type="OrthoDB" id="5591786at2759"/>
<gene>
    <name evidence="2" type="ORF">MBM_06110</name>
</gene>
<keyword evidence="3" id="KW-1185">Reference proteome</keyword>
<protein>
    <submittedName>
        <fullName evidence="2">Pyridine nucleotide-disulfide oxidoreductase family protein</fullName>
    </submittedName>
</protein>
<dbReference type="EMBL" id="JH921441">
    <property type="protein sequence ID" value="EKD15482.1"/>
    <property type="molecule type" value="Genomic_DNA"/>
</dbReference>
<dbReference type="InParanoid" id="K1WSS1"/>
<reference evidence="2 3" key="1">
    <citation type="journal article" date="2012" name="BMC Genomics">
        <title>Sequencing the genome of Marssonina brunnea reveals fungus-poplar co-evolution.</title>
        <authorList>
            <person name="Zhu S."/>
            <person name="Cao Y.-Z."/>
            <person name="Jiang C."/>
            <person name="Tan B.-Y."/>
            <person name="Wang Z."/>
            <person name="Feng S."/>
            <person name="Zhang L."/>
            <person name="Su X.-H."/>
            <person name="Brejova B."/>
            <person name="Vinar T."/>
            <person name="Xu M."/>
            <person name="Wang M.-X."/>
            <person name="Zhang S.-G."/>
            <person name="Huang M.-R."/>
            <person name="Wu R."/>
            <person name="Zhou Y."/>
        </authorList>
    </citation>
    <scope>NUCLEOTIDE SEQUENCE [LARGE SCALE GENOMIC DNA]</scope>
    <source>
        <strain evidence="2 3">MB_m1</strain>
    </source>
</reference>
<accession>K1WSS1</accession>
<dbReference type="Proteomes" id="UP000006753">
    <property type="component" value="Unassembled WGS sequence"/>
</dbReference>
<dbReference type="HOGENOM" id="CLU_007263_0_0_1"/>
<dbReference type="eggNOG" id="ENOG502S49J">
    <property type="taxonomic scope" value="Eukaryota"/>
</dbReference>
<dbReference type="OMA" id="DVPYIPR"/>
<dbReference type="Pfam" id="PF08728">
    <property type="entry name" value="CRT10"/>
    <property type="match status" value="1"/>
</dbReference>
<feature type="region of interest" description="Disordered" evidence="1">
    <location>
        <begin position="305"/>
        <end position="325"/>
    </location>
</feature>
<dbReference type="AlphaFoldDB" id="K1WSS1"/>
<proteinExistence type="predicted"/>
<dbReference type="InterPro" id="IPR014839">
    <property type="entry name" value="Crt10"/>
</dbReference>
<organism evidence="2 3">
    <name type="scientific">Marssonina brunnea f. sp. multigermtubi (strain MB_m1)</name>
    <name type="common">Marssonina leaf spot fungus</name>
    <dbReference type="NCBI Taxonomy" id="1072389"/>
    <lineage>
        <taxon>Eukaryota</taxon>
        <taxon>Fungi</taxon>
        <taxon>Dikarya</taxon>
        <taxon>Ascomycota</taxon>
        <taxon>Pezizomycotina</taxon>
        <taxon>Leotiomycetes</taxon>
        <taxon>Helotiales</taxon>
        <taxon>Drepanopezizaceae</taxon>
        <taxon>Drepanopeziza</taxon>
    </lineage>
</organism>
<evidence type="ECO:0000256" key="1">
    <source>
        <dbReference type="SAM" id="MobiDB-lite"/>
    </source>
</evidence>
<evidence type="ECO:0000313" key="2">
    <source>
        <dbReference type="EMBL" id="EKD15482.1"/>
    </source>
</evidence>